<comment type="similarity">
    <text evidence="2">Belongs to the bomanin family.</text>
</comment>
<evidence type="ECO:0000256" key="2">
    <source>
        <dbReference type="ARBA" id="ARBA00005379"/>
    </source>
</evidence>
<keyword evidence="10" id="KW-1185">Reference proteome</keyword>
<dbReference type="AlphaFoldDB" id="A0A9C6T6K6"/>
<reference evidence="11" key="1">
    <citation type="submission" date="2025-08" db="UniProtKB">
        <authorList>
            <consortium name="RefSeq"/>
        </authorList>
    </citation>
    <scope>IDENTIFICATION</scope>
    <source>
        <strain evidence="11">15112-1751.03</strain>
        <tissue evidence="11">Whole Adult</tissue>
    </source>
</reference>
<organism evidence="10 11">
    <name type="scientific">Drosophila albomicans</name>
    <name type="common">Fruit fly</name>
    <dbReference type="NCBI Taxonomy" id="7291"/>
    <lineage>
        <taxon>Eukaryota</taxon>
        <taxon>Metazoa</taxon>
        <taxon>Ecdysozoa</taxon>
        <taxon>Arthropoda</taxon>
        <taxon>Hexapoda</taxon>
        <taxon>Insecta</taxon>
        <taxon>Pterygota</taxon>
        <taxon>Neoptera</taxon>
        <taxon>Endopterygota</taxon>
        <taxon>Diptera</taxon>
        <taxon>Brachycera</taxon>
        <taxon>Muscomorpha</taxon>
        <taxon>Ephydroidea</taxon>
        <taxon>Drosophilidae</taxon>
        <taxon>Drosophila</taxon>
    </lineage>
</organism>
<evidence type="ECO:0000313" key="11">
    <source>
        <dbReference type="RefSeq" id="XP_051860752.1"/>
    </source>
</evidence>
<evidence type="ECO:0000256" key="4">
    <source>
        <dbReference type="ARBA" id="ARBA00022588"/>
    </source>
</evidence>
<feature type="compositionally biased region" description="Polar residues" evidence="8">
    <location>
        <begin position="59"/>
        <end position="82"/>
    </location>
</feature>
<dbReference type="RefSeq" id="XP_051860752.1">
    <property type="nucleotide sequence ID" value="XM_052004792.1"/>
</dbReference>
<dbReference type="Pfam" id="PF08194">
    <property type="entry name" value="DIM"/>
    <property type="match status" value="1"/>
</dbReference>
<dbReference type="Proteomes" id="UP000515160">
    <property type="component" value="Chromosome 3"/>
</dbReference>
<dbReference type="OrthoDB" id="7869521at2759"/>
<proteinExistence type="inferred from homology"/>
<protein>
    <submittedName>
        <fullName evidence="11">Bomanin Bicipital 1-like isoform X1</fullName>
    </submittedName>
</protein>
<feature type="region of interest" description="Disordered" evidence="8">
    <location>
        <begin position="38"/>
        <end position="82"/>
    </location>
</feature>
<dbReference type="InterPro" id="IPR013172">
    <property type="entry name" value="Bomanin"/>
</dbReference>
<evidence type="ECO:0000256" key="6">
    <source>
        <dbReference type="ARBA" id="ARBA00022859"/>
    </source>
</evidence>
<evidence type="ECO:0000256" key="8">
    <source>
        <dbReference type="SAM" id="MobiDB-lite"/>
    </source>
</evidence>
<evidence type="ECO:0000256" key="3">
    <source>
        <dbReference type="ARBA" id="ARBA00022525"/>
    </source>
</evidence>
<evidence type="ECO:0000256" key="9">
    <source>
        <dbReference type="SAM" id="SignalP"/>
    </source>
</evidence>
<gene>
    <name evidence="11" type="primary">LOC117566638</name>
</gene>
<evidence type="ECO:0000256" key="5">
    <source>
        <dbReference type="ARBA" id="ARBA00022729"/>
    </source>
</evidence>
<keyword evidence="5 9" id="KW-0732">Signal</keyword>
<name>A0A9C6T6K6_DROAB</name>
<comment type="subcellular location">
    <subcellularLocation>
        <location evidence="1">Secreted</location>
    </subcellularLocation>
</comment>
<sequence>MQRLVLLTVLVLAILAMLAANANAGKVTIRGQCVDCNRPEEESTTHKSSGSQDHAAHSPGQSKTSAAPAQASNSDWSQQLSNRFKRQWGGQQVIRFDGDDGGFSGGRSVTTIDGHGYPGTVVRNSDCVGCNIRG</sequence>
<dbReference type="GO" id="GO:0045087">
    <property type="term" value="P:innate immune response"/>
    <property type="evidence" value="ECO:0007669"/>
    <property type="project" value="UniProtKB-KW"/>
</dbReference>
<evidence type="ECO:0000313" key="10">
    <source>
        <dbReference type="Proteomes" id="UP000515160"/>
    </source>
</evidence>
<keyword evidence="4" id="KW-0399">Innate immunity</keyword>
<feature type="chain" id="PRO_5039611320" evidence="9">
    <location>
        <begin position="25"/>
        <end position="134"/>
    </location>
</feature>
<dbReference type="GeneID" id="117566638"/>
<accession>A0A9C6T6K6</accession>
<evidence type="ECO:0000256" key="1">
    <source>
        <dbReference type="ARBA" id="ARBA00004613"/>
    </source>
</evidence>
<keyword evidence="7" id="KW-1015">Disulfide bond</keyword>
<keyword evidence="6" id="KW-0391">Immunity</keyword>
<dbReference type="GO" id="GO:0005576">
    <property type="term" value="C:extracellular region"/>
    <property type="evidence" value="ECO:0007669"/>
    <property type="project" value="UniProtKB-SubCell"/>
</dbReference>
<feature type="signal peptide" evidence="9">
    <location>
        <begin position="1"/>
        <end position="24"/>
    </location>
</feature>
<evidence type="ECO:0000256" key="7">
    <source>
        <dbReference type="ARBA" id="ARBA00023157"/>
    </source>
</evidence>
<keyword evidence="3" id="KW-0964">Secreted</keyword>